<evidence type="ECO:0000313" key="1">
    <source>
        <dbReference type="EMBL" id="GAA4699976.1"/>
    </source>
</evidence>
<reference evidence="2" key="1">
    <citation type="journal article" date="2019" name="Int. J. Syst. Evol. Microbiol.">
        <title>The Global Catalogue of Microorganisms (GCM) 10K type strain sequencing project: providing services to taxonomists for standard genome sequencing and annotation.</title>
        <authorList>
            <consortium name="The Broad Institute Genomics Platform"/>
            <consortium name="The Broad Institute Genome Sequencing Center for Infectious Disease"/>
            <person name="Wu L."/>
            <person name="Ma J."/>
        </authorList>
    </citation>
    <scope>NUCLEOTIDE SEQUENCE [LARGE SCALE GENOMIC DNA]</scope>
    <source>
        <strain evidence="2">JCM 18531</strain>
    </source>
</reference>
<evidence type="ECO:0000313" key="2">
    <source>
        <dbReference type="Proteomes" id="UP001499974"/>
    </source>
</evidence>
<name>A0ABP8X397_9ACTN</name>
<accession>A0ABP8X397</accession>
<dbReference type="Proteomes" id="UP001499974">
    <property type="component" value="Unassembled WGS sequence"/>
</dbReference>
<organism evidence="1 2">
    <name type="scientific">Nocardioides conyzicola</name>
    <dbReference type="NCBI Taxonomy" id="1651781"/>
    <lineage>
        <taxon>Bacteria</taxon>
        <taxon>Bacillati</taxon>
        <taxon>Actinomycetota</taxon>
        <taxon>Actinomycetes</taxon>
        <taxon>Propionibacteriales</taxon>
        <taxon>Nocardioidaceae</taxon>
        <taxon>Nocardioides</taxon>
    </lineage>
</organism>
<gene>
    <name evidence="1" type="ORF">GCM10023349_15590</name>
</gene>
<sequence length="123" mass="13607">MPLAFDDLYCALFAHVTAIRDVCGAVAEALGAAEPAISTPWRAWLQSGDGFAVTQVVNLDPYLRDSSSHSVEAVLPQMSSEASDDDLDEMIRDWLTVFMLDLGVRDFEDDLAGFTRPEELLRR</sequence>
<proteinExistence type="predicted"/>
<comment type="caution">
    <text evidence="1">The sequence shown here is derived from an EMBL/GenBank/DDBJ whole genome shotgun (WGS) entry which is preliminary data.</text>
</comment>
<evidence type="ECO:0008006" key="3">
    <source>
        <dbReference type="Google" id="ProtNLM"/>
    </source>
</evidence>
<dbReference type="EMBL" id="BAABKM010000002">
    <property type="protein sequence ID" value="GAA4699976.1"/>
    <property type="molecule type" value="Genomic_DNA"/>
</dbReference>
<keyword evidence="2" id="KW-1185">Reference proteome</keyword>
<protein>
    <recommendedName>
        <fullName evidence="3">YecA family protein</fullName>
    </recommendedName>
</protein>